<proteinExistence type="predicted"/>
<accession>H1VAR8</accession>
<dbReference type="VEuPathDB" id="FungiDB:CH63R_13135"/>
<evidence type="ECO:0000313" key="5">
    <source>
        <dbReference type="Proteomes" id="UP000092177"/>
    </source>
</evidence>
<evidence type="ECO:0000313" key="4">
    <source>
        <dbReference type="Proteomes" id="UP000007174"/>
    </source>
</evidence>
<dbReference type="OrthoDB" id="5352400at2759"/>
<dbReference type="KEGG" id="chig:CH63R_13135"/>
<reference evidence="5" key="4">
    <citation type="journal article" date="2017" name="BMC Genomics">
        <title>Gapless genome assembly of Colletotrichum higginsianum reveals chromosome structure and association of transposable elements with secondary metabolite gene clusters.</title>
        <authorList>
            <person name="Dallery J.-F."/>
            <person name="Lapalu N."/>
            <person name="Zampounis A."/>
            <person name="Pigne S."/>
            <person name="Luyten I."/>
            <person name="Amselem J."/>
            <person name="Wittenberg A.H.J."/>
            <person name="Zhou S."/>
            <person name="de Queiroz M.V."/>
            <person name="Robin G.P."/>
            <person name="Auger A."/>
            <person name="Hainaut M."/>
            <person name="Henrissat B."/>
            <person name="Kim K.-T."/>
            <person name="Lee Y.-H."/>
            <person name="Lespinet O."/>
            <person name="Schwartz D.C."/>
            <person name="Thon M.R."/>
            <person name="O'Connell R.J."/>
        </authorList>
    </citation>
    <scope>NUCLEOTIDE SEQUENCE [LARGE SCALE GENOMIC DNA]</scope>
    <source>
        <strain evidence="5">IMI 349063</strain>
    </source>
</reference>
<dbReference type="AlphaFoldDB" id="H1VAR8"/>
<dbReference type="EMBL" id="CACQ02002412">
    <property type="protein sequence ID" value="CCF37321.1"/>
    <property type="molecule type" value="Genomic_DNA"/>
</dbReference>
<keyword evidence="5" id="KW-1185">Reference proteome</keyword>
<evidence type="ECO:0000256" key="1">
    <source>
        <dbReference type="SAM" id="Phobius"/>
    </source>
</evidence>
<reference evidence="2" key="1">
    <citation type="submission" date="2011-12" db="EMBL/GenBank/DDBJ databases">
        <title>The genome sequence of Colletotrichum higginsianum IMI 34906.</title>
        <authorList>
            <person name="Ma L.-J."/>
            <person name="O'Connell R."/>
            <person name="van Themaat E.V.L."/>
            <person name="Stueber K."/>
            <person name="Young S.K."/>
            <person name="Zeng Q."/>
            <person name="Gargeya S."/>
            <person name="Fitzgerald M."/>
            <person name="Haas B."/>
            <person name="Abouelleil A."/>
            <person name="Alvarado L."/>
            <person name="Arachchi H.M."/>
            <person name="Berlin A."/>
            <person name="Chapman S.B."/>
            <person name="Gearin G."/>
            <person name="Goldberg J."/>
            <person name="Griggs A."/>
            <person name="Gujja S."/>
            <person name="Hansen M."/>
            <person name="Heiman D."/>
            <person name="Howarth C."/>
            <person name="Larimer J."/>
            <person name="Lui A."/>
            <person name="MacDonald P.J.P."/>
            <person name="McCowen C."/>
            <person name="Montmayeur A."/>
            <person name="Murphy C."/>
            <person name="Neiman D."/>
            <person name="Pearson M."/>
            <person name="Priest M."/>
            <person name="Roberts A."/>
            <person name="Saif S."/>
            <person name="Shea T."/>
            <person name="Sisk P."/>
            <person name="Stolte C."/>
            <person name="Sykes S."/>
            <person name="Wortman J."/>
            <person name="Nusbaum C."/>
            <person name="Birren B."/>
        </authorList>
    </citation>
    <scope>NUCLEOTIDE SEQUENCE [LARGE SCALE GENOMIC DNA]</scope>
    <source>
        <strain evidence="2">IMI 349063</strain>
    </source>
</reference>
<name>H1VAR8_COLHI</name>
<protein>
    <submittedName>
        <fullName evidence="2">Uncharacterized protein</fullName>
    </submittedName>
</protein>
<keyword evidence="1" id="KW-0812">Transmembrane</keyword>
<evidence type="ECO:0000313" key="3">
    <source>
        <dbReference type="EMBL" id="OBR04008.1"/>
    </source>
</evidence>
<dbReference type="Proteomes" id="UP000092177">
    <property type="component" value="Chromosome 9"/>
</dbReference>
<reference evidence="3" key="3">
    <citation type="submission" date="2016-02" db="EMBL/GenBank/DDBJ databases">
        <title>Resequencing and annotation of the Colletotrichum higginsianum genome.</title>
        <authorList>
            <person name="O'Connell R."/>
            <person name="Zambounis A."/>
            <person name="Thon M."/>
            <person name="Dallery J.-F."/>
        </authorList>
    </citation>
    <scope>NUCLEOTIDE SEQUENCE [LARGE SCALE GENOMIC DNA]</scope>
    <source>
        <strain evidence="3">IMI 349063</strain>
    </source>
</reference>
<dbReference type="Proteomes" id="UP000007174">
    <property type="component" value="Unassembled WGS sequence"/>
</dbReference>
<dbReference type="GeneID" id="28872216"/>
<dbReference type="eggNOG" id="ENOG502SSH2">
    <property type="taxonomic scope" value="Eukaryota"/>
</dbReference>
<organism evidence="2 4">
    <name type="scientific">Colletotrichum higginsianum (strain IMI 349063)</name>
    <name type="common">Crucifer anthracnose fungus</name>
    <dbReference type="NCBI Taxonomy" id="759273"/>
    <lineage>
        <taxon>Eukaryota</taxon>
        <taxon>Fungi</taxon>
        <taxon>Dikarya</taxon>
        <taxon>Ascomycota</taxon>
        <taxon>Pezizomycotina</taxon>
        <taxon>Sordariomycetes</taxon>
        <taxon>Hypocreomycetidae</taxon>
        <taxon>Glomerellales</taxon>
        <taxon>Glomerellaceae</taxon>
        <taxon>Colletotrichum</taxon>
        <taxon>Colletotrichum destructivum species complex</taxon>
    </lineage>
</organism>
<evidence type="ECO:0000313" key="2">
    <source>
        <dbReference type="EMBL" id="CCF37321.1"/>
    </source>
</evidence>
<keyword evidence="1" id="KW-0472">Membrane</keyword>
<dbReference type="RefSeq" id="XP_018152526.1">
    <property type="nucleotide sequence ID" value="XM_018308109.1"/>
</dbReference>
<sequence length="243" mass="27550">MESKIVNSLLLVGDFSISLVAVILFGLASSRHYREMLWEKGGVEGWNSNPNHRVYFYANYEEPPEIPLIWSQQLTDGTLAVGLLSLTILVARVIMTVLGHMSRTFSMIYDTILTFFWIQTLVSQASGDFSDPKHSSPHPWYLSRYCQRDIATACRVAQASFVLSVLAALLCGGRLVATAAEAVCSYYRTNREIEYRLISMDPDTLDEDDEASLEEEMAKERERYLYREALSPVLAFFPEDSSY</sequence>
<reference evidence="4" key="2">
    <citation type="journal article" date="2012" name="Nat. Genet.">
        <title>Lifestyle transitions in plant pathogenic Colletotrichum fungi deciphered by genome and transcriptome analyses.</title>
        <authorList>
            <person name="O'Connell R.J."/>
            <person name="Thon M.R."/>
            <person name="Hacquard S."/>
            <person name="Amyotte S.G."/>
            <person name="Kleemann J."/>
            <person name="Torres M.F."/>
            <person name="Damm U."/>
            <person name="Buiate E.A."/>
            <person name="Epstein L."/>
            <person name="Alkan N."/>
            <person name="Altmueller J."/>
            <person name="Alvarado-Balderrama L."/>
            <person name="Bauser C.A."/>
            <person name="Becker C."/>
            <person name="Birren B.W."/>
            <person name="Chen Z."/>
            <person name="Choi J."/>
            <person name="Crouch J.A."/>
            <person name="Duvick J.P."/>
            <person name="Farman M.A."/>
            <person name="Gan P."/>
            <person name="Heiman D."/>
            <person name="Henrissat B."/>
            <person name="Howard R.J."/>
            <person name="Kabbage M."/>
            <person name="Koch C."/>
            <person name="Kracher B."/>
            <person name="Kubo Y."/>
            <person name="Law A.D."/>
            <person name="Lebrun M.-H."/>
            <person name="Lee Y.-H."/>
            <person name="Miyara I."/>
            <person name="Moore N."/>
            <person name="Neumann U."/>
            <person name="Nordstroem K."/>
            <person name="Panaccione D.G."/>
            <person name="Panstruga R."/>
            <person name="Place M."/>
            <person name="Proctor R.H."/>
            <person name="Prusky D."/>
            <person name="Rech G."/>
            <person name="Reinhardt R."/>
            <person name="Rollins J.A."/>
            <person name="Rounsley S."/>
            <person name="Schardl C.L."/>
            <person name="Schwartz D.C."/>
            <person name="Shenoy N."/>
            <person name="Shirasu K."/>
            <person name="Sikhakolli U.R."/>
            <person name="Stueber K."/>
            <person name="Sukno S.A."/>
            <person name="Sweigard J.A."/>
            <person name="Takano Y."/>
            <person name="Takahara H."/>
            <person name="Trail F."/>
            <person name="van der Does H.C."/>
            <person name="Voll L.M."/>
            <person name="Will I."/>
            <person name="Young S."/>
            <person name="Zeng Q."/>
            <person name="Zhang J."/>
            <person name="Zhou S."/>
            <person name="Dickman M.B."/>
            <person name="Schulze-Lefert P."/>
            <person name="Ver Loren van Themaat E."/>
            <person name="Ma L.-J."/>
            <person name="Vaillancourt L.J."/>
        </authorList>
    </citation>
    <scope>NUCLEOTIDE SEQUENCE [LARGE SCALE GENOMIC DNA]</scope>
    <source>
        <strain evidence="4">IMI 349063</strain>
    </source>
</reference>
<keyword evidence="1" id="KW-1133">Transmembrane helix</keyword>
<gene>
    <name evidence="2" type="ORF">CH063_01677</name>
    <name evidence="3" type="ORF">CH63R_13135</name>
</gene>
<dbReference type="HOGENOM" id="CLU_065434_1_0_1"/>
<feature type="transmembrane region" description="Helical" evidence="1">
    <location>
        <begin position="9"/>
        <end position="28"/>
    </location>
</feature>
<dbReference type="EMBL" id="LTAN01000009">
    <property type="protein sequence ID" value="OBR04008.1"/>
    <property type="molecule type" value="Genomic_DNA"/>
</dbReference>
<feature type="transmembrane region" description="Helical" evidence="1">
    <location>
        <begin position="77"/>
        <end position="98"/>
    </location>
</feature>